<evidence type="ECO:0000259" key="10">
    <source>
        <dbReference type="PROSITE" id="PS51193"/>
    </source>
</evidence>
<evidence type="ECO:0000256" key="7">
    <source>
        <dbReference type="ARBA" id="ARBA00023014"/>
    </source>
</evidence>
<evidence type="ECO:0000256" key="8">
    <source>
        <dbReference type="ARBA" id="ARBA00023125"/>
    </source>
</evidence>
<dbReference type="AlphaFoldDB" id="V6LKC1"/>
<reference evidence="12" key="2">
    <citation type="submission" date="2020-12" db="EMBL/GenBank/DDBJ databases">
        <title>New Spironucleus salmonicida genome in near-complete chromosomes.</title>
        <authorList>
            <person name="Xu F."/>
            <person name="Kurt Z."/>
            <person name="Jimenez-Gonzalez A."/>
            <person name="Astvaldsson A."/>
            <person name="Andersson J.O."/>
            <person name="Svard S.G."/>
        </authorList>
    </citation>
    <scope>NUCLEOTIDE SEQUENCE</scope>
    <source>
        <strain evidence="12">ATCC 50377</strain>
    </source>
</reference>
<evidence type="ECO:0000256" key="6">
    <source>
        <dbReference type="ARBA" id="ARBA00023004"/>
    </source>
</evidence>
<dbReference type="GO" id="GO:0003678">
    <property type="term" value="F:DNA helicase activity"/>
    <property type="evidence" value="ECO:0007669"/>
    <property type="project" value="InterPro"/>
</dbReference>
<name>V6LKC1_9EUKA</name>
<feature type="domain" description="Helicase ATP-binding" evidence="10">
    <location>
        <begin position="6"/>
        <end position="314"/>
    </location>
</feature>
<sequence length="730" mass="86483">MKIIIDRLECDLPNQPNSDMLITMKNVLMSLKTQSNIALEFESDQYKNLVILSVIVSYISKLKQIQELVMSHINIYQRVCLTILDRDDIYFVQSSVYYQHIFDIEKFVIIEKFLELKQVTIIITTKLTQSVKQLSQDIKKLGVKNIPTISLISRQNLCFQTLKTNLLDVEDSLDIYCSYLVKNQLCQYKSDKHILLQKDNYSRQCKSQIQDIDELVQFTREKQICPYYFNQSYLEQADIIFCTYKYFFDERIPNIAKQKQIVLIINEQNDFIQTCCDQYNFQLNIKDIQKLIIAIKQILKNEYLPIVQLFQNIIKVQSKFVDIFQQSIVDAKLFFEHINYPVDQKIIQSFKNDKNFYLNNNFYKVLVISQFPKDEQVYFKILNQSGQLIITLVDSKHVMKPFVGKYASIILLSASLQKQQFLEYNFSTTFSSLIYVKVKSKNINIVEKVNDYLLDGSFQYSSTPCYLKHIQLVVQYFILKQQSKGFVIFVPSYKFLSNITSFIEKLQKFYTFNLIIDSAVSKFDELVQQFQYSSSQQQTILLTVFSGKFQQGVFLDFSFVQLILLVSIPFLPIHEFQIQEKMKYYGDSGTYWYHWQAFSKLQQIFFRASDQVSIFLVDQRYQQMKTLLKTRYIHVVTSSIVFQNTDQQIQQTTCQSINLINTKQMMIQKIQLKKRLELMAEQAVIFNDMWQHWVISNDEAYIKTIWKTSQHQFTPQQQKMIKLLFDSKLM</sequence>
<dbReference type="InterPro" id="IPR045028">
    <property type="entry name" value="DinG/Rad3-like"/>
</dbReference>
<dbReference type="SMART" id="SM00491">
    <property type="entry name" value="HELICc2"/>
    <property type="match status" value="1"/>
</dbReference>
<dbReference type="Gene3D" id="3.40.50.300">
    <property type="entry name" value="P-loop containing nucleotide triphosphate hydrolases"/>
    <property type="match status" value="2"/>
</dbReference>
<evidence type="ECO:0000256" key="2">
    <source>
        <dbReference type="ARBA" id="ARBA00022741"/>
    </source>
</evidence>
<keyword evidence="9" id="KW-0413">Isomerase</keyword>
<dbReference type="GO" id="GO:0003677">
    <property type="term" value="F:DNA binding"/>
    <property type="evidence" value="ECO:0007669"/>
    <property type="project" value="UniProtKB-KW"/>
</dbReference>
<accession>V6LKC1</accession>
<evidence type="ECO:0000256" key="3">
    <source>
        <dbReference type="ARBA" id="ARBA00022801"/>
    </source>
</evidence>
<keyword evidence="8" id="KW-0238">DNA-binding</keyword>
<reference evidence="11 12" key="1">
    <citation type="journal article" date="2014" name="PLoS Genet.">
        <title>The Genome of Spironucleus salmonicida Highlights a Fish Pathogen Adapted to Fluctuating Environments.</title>
        <authorList>
            <person name="Xu F."/>
            <person name="Jerlstrom-Hultqvist J."/>
            <person name="Einarsson E."/>
            <person name="Astvaldsson A."/>
            <person name="Svard S.G."/>
            <person name="Andersson J.O."/>
        </authorList>
    </citation>
    <scope>NUCLEOTIDE SEQUENCE</scope>
    <source>
        <strain evidence="12">ATCC 50377</strain>
    </source>
</reference>
<keyword evidence="3" id="KW-0378">Hydrolase</keyword>
<dbReference type="GO" id="GO:0006139">
    <property type="term" value="P:nucleobase-containing compound metabolic process"/>
    <property type="evidence" value="ECO:0007669"/>
    <property type="project" value="InterPro"/>
</dbReference>
<dbReference type="Proteomes" id="UP000018208">
    <property type="component" value="Unassembled WGS sequence"/>
</dbReference>
<keyword evidence="4 11" id="KW-0347">Helicase</keyword>
<keyword evidence="6" id="KW-0408">Iron</keyword>
<dbReference type="PROSITE" id="PS51193">
    <property type="entry name" value="HELICASE_ATP_BIND_2"/>
    <property type="match status" value="1"/>
</dbReference>
<dbReference type="EMBL" id="KI546101">
    <property type="protein sequence ID" value="EST45012.1"/>
    <property type="molecule type" value="Genomic_DNA"/>
</dbReference>
<dbReference type="OrthoDB" id="272481at2759"/>
<dbReference type="Pfam" id="PF13307">
    <property type="entry name" value="Helicase_C_2"/>
    <property type="match status" value="1"/>
</dbReference>
<dbReference type="PANTHER" id="PTHR11472:SF34">
    <property type="entry name" value="REGULATOR OF TELOMERE ELONGATION HELICASE 1"/>
    <property type="match status" value="1"/>
</dbReference>
<gene>
    <name evidence="11" type="ORF">SS50377_15031</name>
    <name evidence="12" type="ORF">SS50377_25464</name>
</gene>
<dbReference type="GO" id="GO:0051536">
    <property type="term" value="F:iron-sulfur cluster binding"/>
    <property type="evidence" value="ECO:0007669"/>
    <property type="project" value="UniProtKB-KW"/>
</dbReference>
<dbReference type="InterPro" id="IPR010614">
    <property type="entry name" value="RAD3-like_helicase_DEAD"/>
</dbReference>
<dbReference type="GO" id="GO:0046872">
    <property type="term" value="F:metal ion binding"/>
    <property type="evidence" value="ECO:0007669"/>
    <property type="project" value="UniProtKB-KW"/>
</dbReference>
<organism evidence="11">
    <name type="scientific">Spironucleus salmonicida</name>
    <dbReference type="NCBI Taxonomy" id="348837"/>
    <lineage>
        <taxon>Eukaryota</taxon>
        <taxon>Metamonada</taxon>
        <taxon>Diplomonadida</taxon>
        <taxon>Hexamitidae</taxon>
        <taxon>Hexamitinae</taxon>
        <taxon>Spironucleus</taxon>
    </lineage>
</organism>
<protein>
    <submittedName>
        <fullName evidence="11">Rad3-related DNA helicase</fullName>
    </submittedName>
</protein>
<evidence type="ECO:0000313" key="11">
    <source>
        <dbReference type="EMBL" id="EST45012.1"/>
    </source>
</evidence>
<keyword evidence="1" id="KW-0479">Metal-binding</keyword>
<evidence type="ECO:0000313" key="13">
    <source>
        <dbReference type="Proteomes" id="UP000018208"/>
    </source>
</evidence>
<dbReference type="GO" id="GO:0005524">
    <property type="term" value="F:ATP binding"/>
    <property type="evidence" value="ECO:0007669"/>
    <property type="project" value="UniProtKB-KW"/>
</dbReference>
<dbReference type="PANTHER" id="PTHR11472">
    <property type="entry name" value="DNA REPAIR DEAD HELICASE RAD3/XP-D SUBFAMILY MEMBER"/>
    <property type="match status" value="1"/>
</dbReference>
<evidence type="ECO:0000313" key="12">
    <source>
        <dbReference type="EMBL" id="KAH0573344.1"/>
    </source>
</evidence>
<evidence type="ECO:0000256" key="1">
    <source>
        <dbReference type="ARBA" id="ARBA00022723"/>
    </source>
</evidence>
<keyword evidence="13" id="KW-1185">Reference proteome</keyword>
<keyword evidence="7" id="KW-0411">Iron-sulfur</keyword>
<dbReference type="InterPro" id="IPR014013">
    <property type="entry name" value="Helic_SF1/SF2_ATP-bd_DinG/Rad3"/>
</dbReference>
<dbReference type="GO" id="GO:0016818">
    <property type="term" value="F:hydrolase activity, acting on acid anhydrides, in phosphorus-containing anhydrides"/>
    <property type="evidence" value="ECO:0007669"/>
    <property type="project" value="InterPro"/>
</dbReference>
<evidence type="ECO:0000256" key="5">
    <source>
        <dbReference type="ARBA" id="ARBA00022840"/>
    </source>
</evidence>
<keyword evidence="5" id="KW-0067">ATP-binding</keyword>
<evidence type="ECO:0000256" key="4">
    <source>
        <dbReference type="ARBA" id="ARBA00022806"/>
    </source>
</evidence>
<dbReference type="InterPro" id="IPR006555">
    <property type="entry name" value="ATP-dep_Helicase_C"/>
</dbReference>
<dbReference type="Pfam" id="PF06733">
    <property type="entry name" value="DEAD_2"/>
    <property type="match status" value="1"/>
</dbReference>
<dbReference type="InterPro" id="IPR027417">
    <property type="entry name" value="P-loop_NTPase"/>
</dbReference>
<evidence type="ECO:0000256" key="9">
    <source>
        <dbReference type="ARBA" id="ARBA00023235"/>
    </source>
</evidence>
<proteinExistence type="predicted"/>
<dbReference type="VEuPathDB" id="GiardiaDB:SS50377_25464"/>
<keyword evidence="2" id="KW-0547">Nucleotide-binding</keyword>
<dbReference type="EMBL" id="AUWU02000005">
    <property type="protein sequence ID" value="KAH0573344.1"/>
    <property type="molecule type" value="Genomic_DNA"/>
</dbReference>